<evidence type="ECO:0000313" key="1">
    <source>
        <dbReference type="EMBL" id="MET6999966.1"/>
    </source>
</evidence>
<proteinExistence type="predicted"/>
<sequence length="214" mass="25231">MNSFIISSNWQKSGIKDPDKMISKVFTHYPLSSYRMFIRDVVQYVLSFQKIDYHKKDLLHLFKMQEAAIIAASLINMEARKNPVIIKAVHLTQLDHFTIQEEEQAQWDDIPRTLSSDEVLNPYITLKYFFKHHNLKTWQMILKKLFHYSKTKKFAFQDSLLINPIATCDYLLKLTEALHLIYVREIFPAANIRPQCRAILKTEQPPVTKPDTFI</sequence>
<name>A0ABV2TAB8_9BACT</name>
<accession>A0ABV2TAB8</accession>
<comment type="caution">
    <text evidence="1">The sequence shown here is derived from an EMBL/GenBank/DDBJ whole genome shotgun (WGS) entry which is preliminary data.</text>
</comment>
<dbReference type="EMBL" id="JBEXAC010000002">
    <property type="protein sequence ID" value="MET6999966.1"/>
    <property type="molecule type" value="Genomic_DNA"/>
</dbReference>
<gene>
    <name evidence="1" type="ORF">ABR189_21435</name>
</gene>
<dbReference type="Proteomes" id="UP001549749">
    <property type="component" value="Unassembled WGS sequence"/>
</dbReference>
<reference evidence="1 2" key="1">
    <citation type="submission" date="2024-06" db="EMBL/GenBank/DDBJ databases">
        <title>Chitinophaga defluvii sp. nov., isolated from municipal sewage.</title>
        <authorList>
            <person name="Zhang L."/>
        </authorList>
    </citation>
    <scope>NUCLEOTIDE SEQUENCE [LARGE SCALE GENOMIC DNA]</scope>
    <source>
        <strain evidence="1 2">H8</strain>
    </source>
</reference>
<dbReference type="RefSeq" id="WP_354662527.1">
    <property type="nucleotide sequence ID" value="NZ_JBEXAC010000002.1"/>
</dbReference>
<organism evidence="1 2">
    <name type="scientific">Chitinophaga defluvii</name>
    <dbReference type="NCBI Taxonomy" id="3163343"/>
    <lineage>
        <taxon>Bacteria</taxon>
        <taxon>Pseudomonadati</taxon>
        <taxon>Bacteroidota</taxon>
        <taxon>Chitinophagia</taxon>
        <taxon>Chitinophagales</taxon>
        <taxon>Chitinophagaceae</taxon>
        <taxon>Chitinophaga</taxon>
    </lineage>
</organism>
<evidence type="ECO:0000313" key="2">
    <source>
        <dbReference type="Proteomes" id="UP001549749"/>
    </source>
</evidence>
<keyword evidence="2" id="KW-1185">Reference proteome</keyword>
<protein>
    <submittedName>
        <fullName evidence="1">Uncharacterized protein</fullName>
    </submittedName>
</protein>